<evidence type="ECO:0000256" key="1">
    <source>
        <dbReference type="ARBA" id="ARBA00004418"/>
    </source>
</evidence>
<evidence type="ECO:0000256" key="3">
    <source>
        <dbReference type="ARBA" id="ARBA00022729"/>
    </source>
</evidence>
<evidence type="ECO:0000259" key="4">
    <source>
        <dbReference type="Pfam" id="PF22384"/>
    </source>
</evidence>
<organism evidence="5">
    <name type="scientific">Cryptococcus bacillisporus CA1280</name>
    <dbReference type="NCBI Taxonomy" id="1296109"/>
    <lineage>
        <taxon>Eukaryota</taxon>
        <taxon>Fungi</taxon>
        <taxon>Dikarya</taxon>
        <taxon>Basidiomycota</taxon>
        <taxon>Agaricomycotina</taxon>
        <taxon>Tremellomycetes</taxon>
        <taxon>Tremellales</taxon>
        <taxon>Cryptococcaceae</taxon>
        <taxon>Cryptococcus</taxon>
        <taxon>Cryptococcus gattii species complex</taxon>
    </lineage>
</organism>
<feature type="domain" description="Ca3427-like PBP 2" evidence="4">
    <location>
        <begin position="105"/>
        <end position="189"/>
    </location>
</feature>
<dbReference type="EMBL" id="KN847981">
    <property type="protein sequence ID" value="KIR47226.1"/>
    <property type="molecule type" value="Genomic_DNA"/>
</dbReference>
<comment type="subcellular location">
    <subcellularLocation>
        <location evidence="1">Periplasm</location>
    </subcellularLocation>
</comment>
<dbReference type="PANTHER" id="PTHR30024">
    <property type="entry name" value="ALIPHATIC SULFONATES-BINDING PROTEIN-RELATED"/>
    <property type="match status" value="1"/>
</dbReference>
<reference evidence="5" key="1">
    <citation type="submission" date="2015-01" db="EMBL/GenBank/DDBJ databases">
        <title>The Genome Sequence of Cryptococcus gattii CA1280.</title>
        <authorList>
            <consortium name="The Broad Institute Genomics Platform"/>
            <person name="Cuomo C."/>
            <person name="Litvintseva A."/>
            <person name="Chen Y."/>
            <person name="Heitman J."/>
            <person name="Sun S."/>
            <person name="Springer D."/>
            <person name="Dromer F."/>
            <person name="Young S."/>
            <person name="Zeng Q."/>
            <person name="Gargeya S."/>
            <person name="Abouelleil A."/>
            <person name="Alvarado L."/>
            <person name="Chapman S.B."/>
            <person name="Gainer-Dewar J."/>
            <person name="Goldberg J."/>
            <person name="Griggs A."/>
            <person name="Gujja S."/>
            <person name="Hansen M."/>
            <person name="Howarth C."/>
            <person name="Imamovic A."/>
            <person name="Larimer J."/>
            <person name="Murphy C."/>
            <person name="Naylor J."/>
            <person name="Pearson M."/>
            <person name="Priest M."/>
            <person name="Roberts A."/>
            <person name="Saif S."/>
            <person name="Shea T."/>
            <person name="Sykes S."/>
            <person name="Wortman J."/>
            <person name="Nusbaum C."/>
            <person name="Birren B."/>
        </authorList>
    </citation>
    <scope>NUCLEOTIDE SEQUENCE [LARGE SCALE GENOMIC DNA]</scope>
    <source>
        <strain evidence="5">CA1280</strain>
    </source>
</reference>
<dbReference type="CDD" id="cd13637">
    <property type="entry name" value="PBP2_Ca3427_like"/>
    <property type="match status" value="1"/>
</dbReference>
<keyword evidence="3" id="KW-0732">Signal</keyword>
<dbReference type="Gene3D" id="3.40.190.10">
    <property type="entry name" value="Periplasmic binding protein-like II"/>
    <property type="match status" value="2"/>
</dbReference>
<dbReference type="Pfam" id="PF22384">
    <property type="entry name" value="PBP2_Ca3427_like"/>
    <property type="match status" value="1"/>
</dbReference>
<gene>
    <name evidence="5" type="ORF">I312_03554</name>
</gene>
<dbReference type="SUPFAM" id="SSF53850">
    <property type="entry name" value="Periplasmic binding protein-like II"/>
    <property type="match status" value="1"/>
</dbReference>
<proteinExistence type="inferred from homology"/>
<dbReference type="OrthoDB" id="1363at2759"/>
<accession>A0A0D0VII6</accession>
<protein>
    <submittedName>
        <fullName evidence="5">Unplaced genomic scaffold supercont1.9, whole genome shotgun sequence</fullName>
    </submittedName>
</protein>
<evidence type="ECO:0000256" key="2">
    <source>
        <dbReference type="ARBA" id="ARBA00010742"/>
    </source>
</evidence>
<dbReference type="GO" id="GO:0042597">
    <property type="term" value="C:periplasmic space"/>
    <property type="evidence" value="ECO:0007669"/>
    <property type="project" value="UniProtKB-SubCell"/>
</dbReference>
<dbReference type="AlphaFoldDB" id="A0A0D0VII6"/>
<name>A0A0D0VII6_CRYGA</name>
<evidence type="ECO:0000313" key="5">
    <source>
        <dbReference type="EMBL" id="KIR47226.1"/>
    </source>
</evidence>
<dbReference type="InterPro" id="IPR054364">
    <property type="entry name" value="Ca3427-like_PBP2"/>
</dbReference>
<dbReference type="HOGENOM" id="CLU_061316_1_0_1"/>
<sequence>MATKLRVGWHREHFLSPLLQFVERDKGGTVELVECPGGTGEMQVKLKDGEIDLCIGTPGSLKRRIINNSFKRLPTLSSRVWQTARRLTRLSGDISRPPCDGKDSQYNSINDLKGTTFGISRLGSGSQVMASVLSLQQKWSEEEQPKFKVNGQFKPLRDSVNSGETSAFLWEWFTTKPYVDSGEVRFIGSVYTPWPCWHIAASPSVPSSTVRTFLASLQPYVQHFNSPEARVSEDIEFVHNFFGHKKEDVAEWLQSVKWEEQLAEVKEDVVKETLAVLRKAGVVPEGAEDMKLEDIVNTEVATIV</sequence>
<dbReference type="PANTHER" id="PTHR30024:SF47">
    <property type="entry name" value="TAURINE-BINDING PERIPLASMIC PROTEIN"/>
    <property type="match status" value="1"/>
</dbReference>
<comment type="similarity">
    <text evidence="2">Belongs to the bacterial solute-binding protein SsuA/TauA family.</text>
</comment>